<dbReference type="InterPro" id="IPR026270">
    <property type="entry name" value="SRP72"/>
</dbReference>
<keyword evidence="5" id="KW-0687">Ribonucleoprotein</keyword>
<dbReference type="Pfam" id="PF08492">
    <property type="entry name" value="SRP72"/>
    <property type="match status" value="1"/>
</dbReference>
<evidence type="ECO:0000256" key="4">
    <source>
        <dbReference type="ARBA" id="ARBA00022824"/>
    </source>
</evidence>
<dbReference type="EMBL" id="JAVRRA010008435">
    <property type="protein sequence ID" value="KAK5256668.1"/>
    <property type="molecule type" value="Genomic_DNA"/>
</dbReference>
<feature type="domain" description="Signal recognition particle SRP72 subunit RNA-binding" evidence="7">
    <location>
        <begin position="308"/>
        <end position="355"/>
    </location>
</feature>
<dbReference type="PANTHER" id="PTHR14094">
    <property type="entry name" value="SIGNAL RECOGNITION PARTICLE 72"/>
    <property type="match status" value="1"/>
</dbReference>
<keyword evidence="4" id="KW-0256">Endoplasmic reticulum</keyword>
<comment type="caution">
    <text evidence="8">The sequence shown here is derived from an EMBL/GenBank/DDBJ whole genome shotgun (WGS) entry which is preliminary data.</text>
</comment>
<evidence type="ECO:0000313" key="9">
    <source>
        <dbReference type="Proteomes" id="UP001357485"/>
    </source>
</evidence>
<proteinExistence type="predicted"/>
<keyword evidence="3" id="KW-0963">Cytoplasm</keyword>
<reference evidence="8 9" key="1">
    <citation type="submission" date="2023-08" db="EMBL/GenBank/DDBJ databases">
        <title>Black Yeasts Isolated from many extreme environments.</title>
        <authorList>
            <person name="Coleine C."/>
            <person name="Stajich J.E."/>
            <person name="Selbmann L."/>
        </authorList>
    </citation>
    <scope>NUCLEOTIDE SEQUENCE [LARGE SCALE GENOMIC DNA]</scope>
    <source>
        <strain evidence="8 9">CCFEE 536</strain>
    </source>
</reference>
<accession>A0ABR0M0Q9</accession>
<keyword evidence="9" id="KW-1185">Reference proteome</keyword>
<sequence length="408" mass="43685">LSTRYIARVNHLASSTDSTNPYLSHRLFHSSPKLLNTDRTFAFQSSILHRDAHVMDLQSSKFTGVASSTSTCLSKQPSPTISADVSLISVLNAAAHAQNASGRAALKETLPLLEKRPNDVGLLLTIVQLYLLTGNHGSAITLFESFFARLEKSSTHSDQDVRFAPGLVATIVGLYKMEGRISHIRTELAKAASHWRRKSKESSAQSPSQASLLKAAGVALLDSSRAEDLEAAGSIFSDLHTRDPADRFSTAGFIAAYATTSPTKITPDDLATLTETNRLTADIDAAVLEAAGVARPAPPPSTTLPTSTKKRAADPTASTKAKRPRKSRLPKDYDASRTPDPERWLPLRDRSSYRPKGRKGKQRQQALTQGGVSEDSRPATPALGGEVVKGTGGAGKGKKKAKGKGGKW</sequence>
<feature type="compositionally biased region" description="Basic residues" evidence="6">
    <location>
        <begin position="396"/>
        <end position="408"/>
    </location>
</feature>
<evidence type="ECO:0000256" key="3">
    <source>
        <dbReference type="ARBA" id="ARBA00022490"/>
    </source>
</evidence>
<gene>
    <name evidence="8" type="primary">srp72_1</name>
    <name evidence="8" type="ORF">LTR16_002703</name>
</gene>
<evidence type="ECO:0000256" key="1">
    <source>
        <dbReference type="ARBA" id="ARBA00004240"/>
    </source>
</evidence>
<dbReference type="PANTHER" id="PTHR14094:SF9">
    <property type="entry name" value="SIGNAL RECOGNITION PARTICLE SUBUNIT SRP72"/>
    <property type="match status" value="1"/>
</dbReference>
<organism evidence="8 9">
    <name type="scientific">Cryomyces antarcticus</name>
    <dbReference type="NCBI Taxonomy" id="329879"/>
    <lineage>
        <taxon>Eukaryota</taxon>
        <taxon>Fungi</taxon>
        <taxon>Dikarya</taxon>
        <taxon>Ascomycota</taxon>
        <taxon>Pezizomycotina</taxon>
        <taxon>Dothideomycetes</taxon>
        <taxon>Dothideomycetes incertae sedis</taxon>
        <taxon>Cryomyces</taxon>
    </lineage>
</organism>
<feature type="region of interest" description="Disordered" evidence="6">
    <location>
        <begin position="290"/>
        <end position="408"/>
    </location>
</feature>
<dbReference type="Proteomes" id="UP001357485">
    <property type="component" value="Unassembled WGS sequence"/>
</dbReference>
<evidence type="ECO:0000256" key="2">
    <source>
        <dbReference type="ARBA" id="ARBA00004496"/>
    </source>
</evidence>
<evidence type="ECO:0000313" key="8">
    <source>
        <dbReference type="EMBL" id="KAK5256668.1"/>
    </source>
</evidence>
<feature type="non-terminal residue" evidence="8">
    <location>
        <position position="1"/>
    </location>
</feature>
<evidence type="ECO:0000256" key="6">
    <source>
        <dbReference type="SAM" id="MobiDB-lite"/>
    </source>
</evidence>
<feature type="compositionally biased region" description="Basic and acidic residues" evidence="6">
    <location>
        <begin position="329"/>
        <end position="352"/>
    </location>
</feature>
<dbReference type="InterPro" id="IPR013699">
    <property type="entry name" value="Signal_recog_part_SRP72_RNA-bd"/>
</dbReference>
<comment type="subcellular location">
    <subcellularLocation>
        <location evidence="2">Cytoplasm</location>
    </subcellularLocation>
    <subcellularLocation>
        <location evidence="1">Endoplasmic reticulum</location>
    </subcellularLocation>
</comment>
<protein>
    <submittedName>
        <fullName evidence="8">Signal recognition particle subunit SRP72</fullName>
    </submittedName>
</protein>
<evidence type="ECO:0000259" key="7">
    <source>
        <dbReference type="Pfam" id="PF08492"/>
    </source>
</evidence>
<feature type="compositionally biased region" description="Basic residues" evidence="6">
    <location>
        <begin position="353"/>
        <end position="362"/>
    </location>
</feature>
<name>A0ABR0M0Q9_9PEZI</name>
<evidence type="ECO:0000256" key="5">
    <source>
        <dbReference type="ARBA" id="ARBA00023274"/>
    </source>
</evidence>